<dbReference type="GeneID" id="19946090"/>
<gene>
    <name evidence="1" type="ORF">SDRG_05363</name>
</gene>
<accession>T0QQW3</accession>
<evidence type="ECO:0000313" key="2">
    <source>
        <dbReference type="Proteomes" id="UP000030762"/>
    </source>
</evidence>
<name>T0QQW3_SAPDV</name>
<dbReference type="VEuPathDB" id="FungiDB:SDRG_05363"/>
<dbReference type="EMBL" id="JH767145">
    <property type="protein sequence ID" value="EQC37136.1"/>
    <property type="molecule type" value="Genomic_DNA"/>
</dbReference>
<dbReference type="OrthoDB" id="79546at2759"/>
<evidence type="ECO:0000313" key="1">
    <source>
        <dbReference type="EMBL" id="EQC37136.1"/>
    </source>
</evidence>
<dbReference type="OMA" id="CATYVEA"/>
<organism evidence="1 2">
    <name type="scientific">Saprolegnia diclina (strain VS20)</name>
    <dbReference type="NCBI Taxonomy" id="1156394"/>
    <lineage>
        <taxon>Eukaryota</taxon>
        <taxon>Sar</taxon>
        <taxon>Stramenopiles</taxon>
        <taxon>Oomycota</taxon>
        <taxon>Saprolegniomycetes</taxon>
        <taxon>Saprolegniales</taxon>
        <taxon>Saprolegniaceae</taxon>
        <taxon>Saprolegnia</taxon>
    </lineage>
</organism>
<keyword evidence="2" id="KW-1185">Reference proteome</keyword>
<protein>
    <submittedName>
        <fullName evidence="1">Uncharacterized protein</fullName>
    </submittedName>
</protein>
<dbReference type="InParanoid" id="T0QQW3"/>
<dbReference type="Proteomes" id="UP000030762">
    <property type="component" value="Unassembled WGS sequence"/>
</dbReference>
<dbReference type="AlphaFoldDB" id="T0QQW3"/>
<dbReference type="RefSeq" id="XP_008609298.1">
    <property type="nucleotide sequence ID" value="XM_008611076.1"/>
</dbReference>
<reference evidence="1 2" key="1">
    <citation type="submission" date="2012-04" db="EMBL/GenBank/DDBJ databases">
        <title>The Genome Sequence of Saprolegnia declina VS20.</title>
        <authorList>
            <consortium name="The Broad Institute Genome Sequencing Platform"/>
            <person name="Russ C."/>
            <person name="Nusbaum C."/>
            <person name="Tyler B."/>
            <person name="van West P."/>
            <person name="Dieguez-Uribeondo J."/>
            <person name="de Bruijn I."/>
            <person name="Tripathy S."/>
            <person name="Jiang R."/>
            <person name="Young S.K."/>
            <person name="Zeng Q."/>
            <person name="Gargeya S."/>
            <person name="Fitzgerald M."/>
            <person name="Haas B."/>
            <person name="Abouelleil A."/>
            <person name="Alvarado L."/>
            <person name="Arachchi H.M."/>
            <person name="Berlin A."/>
            <person name="Chapman S.B."/>
            <person name="Goldberg J."/>
            <person name="Griggs A."/>
            <person name="Gujja S."/>
            <person name="Hansen M."/>
            <person name="Howarth C."/>
            <person name="Imamovic A."/>
            <person name="Larimer J."/>
            <person name="McCowen C."/>
            <person name="Montmayeur A."/>
            <person name="Murphy C."/>
            <person name="Neiman D."/>
            <person name="Pearson M."/>
            <person name="Priest M."/>
            <person name="Roberts A."/>
            <person name="Saif S."/>
            <person name="Shea T."/>
            <person name="Sisk P."/>
            <person name="Sykes S."/>
            <person name="Wortman J."/>
            <person name="Nusbaum C."/>
            <person name="Birren B."/>
        </authorList>
    </citation>
    <scope>NUCLEOTIDE SEQUENCE [LARGE SCALE GENOMIC DNA]</scope>
    <source>
        <strain evidence="1 2">VS20</strain>
    </source>
</reference>
<sequence>MTADVALYGLRLAAQACVDEPDIYSRWFEVHFGVASHASPSLTATNTELTRAVSVCLRPTCALLTTKRSLQFMSALLTDELHATTDAKAIEMTLRVLKTHASEFPEFVWTYVSLARSRLQQLKAAAVPTPNVAALDKARDATATEVEGYVEAFLDTGRVSSKLRQRILMQGNVWQTVLKPYLLHAEMPHQLPFSMLLGWAQLTHALVHEKSITEIEYAPFVQRVHALVTRRVAYEQTRQQTLSSLARELVATSILPGRTPSAVLGRMTARVRGSLLQPSMSLDTLLGDIRAGCNEMLAVPSAESVLPSLHTFLVAVAALPNVDALQTAFLAWLHTDVATLRHGGWLLGAAACAMDDTPGAIALLEAHIAGVAPDTIVDVFCSCFEYTEAIFLLSQSNDGVDARVSVRVVQFLYWVSLRHHYHGLDGPSWLPTSIRRLEERLFEQRAPVLESAAFFPVWLEFELHVGLASPAYRIDCLAMHFMSIKDRVDAAAISTVCSMGKELLRHQDTCHATDASLPHTTEHDRVAIHPCWTRTKKRKRPHAACDVGLGVALFQQALIMVMNQSSKKGNLVTAIVNVLTEHATSRIAACTNVIHKASYVGVFLELLLAVVVHGHMQPRAFSLLQAFATTHLADLAPWHPRTTGILLAASLSSGSEMSWQQLQETLSPIVLASVLYFWPMVNAALVPESAVLPLLGELHVDLVLATTRGAMHPYPTEWRASFLKLARFWLAWGMPLDLSTLEAKLLLRDERASARVVEDAHAAWGEWIEATDAHTKYPLLLVQLAARSLVLHPRATGQIFLTVSTGGSLRGALWVLLVVQQLHPTAHIACIQLHRAAWLEQVAMACATYVEAATTSTATPPWLFAWASVIGTSVPTFLAETVAAGARLNIRIENAQVRDVMRRLLPEDLHSSPSAATASSSSMLWSSTM</sequence>
<proteinExistence type="predicted"/>